<dbReference type="AlphaFoldDB" id="A0A9D4TXE2"/>
<feature type="coiled-coil region" evidence="1">
    <location>
        <begin position="196"/>
        <end position="262"/>
    </location>
</feature>
<name>A0A9D4TXE2_CHLVU</name>
<evidence type="ECO:0000313" key="3">
    <source>
        <dbReference type="EMBL" id="KAI3436893.1"/>
    </source>
</evidence>
<feature type="compositionally biased region" description="Polar residues" evidence="2">
    <location>
        <begin position="14"/>
        <end position="26"/>
    </location>
</feature>
<keyword evidence="1" id="KW-0175">Coiled coil</keyword>
<evidence type="ECO:0000256" key="2">
    <source>
        <dbReference type="SAM" id="MobiDB-lite"/>
    </source>
</evidence>
<evidence type="ECO:0000313" key="4">
    <source>
        <dbReference type="Proteomes" id="UP001055712"/>
    </source>
</evidence>
<organism evidence="3 4">
    <name type="scientific">Chlorella vulgaris</name>
    <name type="common">Green alga</name>
    <dbReference type="NCBI Taxonomy" id="3077"/>
    <lineage>
        <taxon>Eukaryota</taxon>
        <taxon>Viridiplantae</taxon>
        <taxon>Chlorophyta</taxon>
        <taxon>core chlorophytes</taxon>
        <taxon>Trebouxiophyceae</taxon>
        <taxon>Chlorellales</taxon>
        <taxon>Chlorellaceae</taxon>
        <taxon>Chlorella clade</taxon>
        <taxon>Chlorella</taxon>
    </lineage>
</organism>
<reference evidence="3" key="2">
    <citation type="submission" date="2020-11" db="EMBL/GenBank/DDBJ databases">
        <authorList>
            <person name="Cecchin M."/>
            <person name="Marcolungo L."/>
            <person name="Rossato M."/>
            <person name="Girolomoni L."/>
            <person name="Cosentino E."/>
            <person name="Cuine S."/>
            <person name="Li-Beisson Y."/>
            <person name="Delledonne M."/>
            <person name="Ballottari M."/>
        </authorList>
    </citation>
    <scope>NUCLEOTIDE SEQUENCE</scope>
    <source>
        <strain evidence="3">211/11P</strain>
        <tissue evidence="3">Whole cell</tissue>
    </source>
</reference>
<evidence type="ECO:0000256" key="1">
    <source>
        <dbReference type="SAM" id="Coils"/>
    </source>
</evidence>
<proteinExistence type="predicted"/>
<dbReference type="Proteomes" id="UP001055712">
    <property type="component" value="Unassembled WGS sequence"/>
</dbReference>
<dbReference type="EMBL" id="SIDB01000002">
    <property type="protein sequence ID" value="KAI3436893.1"/>
    <property type="molecule type" value="Genomic_DNA"/>
</dbReference>
<sequence>MDELDARLAARNAQHATITQPGQPQNATAKALEPLEPLAPSLLDATPILNHALRAAQQRKERLARHHAEDTAGPQDSQELLDVWSSCISSNGEPCGYVPVLLFDQFLEEIGIEYGQAQAVYLEHIHQQRTHAATAVEQLMACQQQHAELQGQVDEEKRQRRVVQAQLAGRQVAAQAHAAAVEHHQDLATKGELPRVARTEADVADLLFELQGLEDKLKEAQEDLEEANNDSFARFKRVVQDNEVLRQRLRELQQQAEVGAETAQEAAALELALRAQLQEQQTKSGKEHMLLKAAEACVAQLEEELAACHAATAGVAAKHKPAATATRGTLAPGGVRDADGDGHLLATFVQLPPARSVLAHDLDGPVQQLVAAAQPLVANALGLSKRKRRKERRRLAREGHVAAGLPLDAVDAKQQRR</sequence>
<feature type="region of interest" description="Disordered" evidence="2">
    <location>
        <begin position="1"/>
        <end position="28"/>
    </location>
</feature>
<comment type="caution">
    <text evidence="3">The sequence shown here is derived from an EMBL/GenBank/DDBJ whole genome shotgun (WGS) entry which is preliminary data.</text>
</comment>
<gene>
    <name evidence="3" type="ORF">D9Q98_006301</name>
</gene>
<accession>A0A9D4TXE2</accession>
<keyword evidence="4" id="KW-1185">Reference proteome</keyword>
<feature type="region of interest" description="Disordered" evidence="2">
    <location>
        <begin position="388"/>
        <end position="417"/>
    </location>
</feature>
<feature type="coiled-coil region" evidence="1">
    <location>
        <begin position="139"/>
        <end position="166"/>
    </location>
</feature>
<protein>
    <submittedName>
        <fullName evidence="3">Uncharacterized protein</fullName>
    </submittedName>
</protein>
<reference evidence="3" key="1">
    <citation type="journal article" date="2019" name="Plant J.">
        <title>Chlorella vulgaris genome assembly and annotation reveals the molecular basis for metabolic acclimation to high light conditions.</title>
        <authorList>
            <person name="Cecchin M."/>
            <person name="Marcolungo L."/>
            <person name="Rossato M."/>
            <person name="Girolomoni L."/>
            <person name="Cosentino E."/>
            <person name="Cuine S."/>
            <person name="Li-Beisson Y."/>
            <person name="Delledonne M."/>
            <person name="Ballottari M."/>
        </authorList>
    </citation>
    <scope>NUCLEOTIDE SEQUENCE</scope>
    <source>
        <strain evidence="3">211/11P</strain>
    </source>
</reference>